<evidence type="ECO:0000313" key="1">
    <source>
        <dbReference type="EMBL" id="RGV29877.1"/>
    </source>
</evidence>
<evidence type="ECO:0000313" key="2">
    <source>
        <dbReference type="Proteomes" id="UP000283426"/>
    </source>
</evidence>
<dbReference type="AlphaFoldDB" id="A0A412WRV8"/>
<name>A0A412WRV8_9BACT</name>
<protein>
    <submittedName>
        <fullName evidence="1">6-bladed beta-propeller</fullName>
    </submittedName>
</protein>
<reference evidence="1 2" key="1">
    <citation type="submission" date="2018-08" db="EMBL/GenBank/DDBJ databases">
        <title>A genome reference for cultivated species of the human gut microbiota.</title>
        <authorList>
            <person name="Zou Y."/>
            <person name="Xue W."/>
            <person name="Luo G."/>
        </authorList>
    </citation>
    <scope>NUCLEOTIDE SEQUENCE [LARGE SCALE GENOMIC DNA]</scope>
    <source>
        <strain evidence="1 2">AF14-6AC</strain>
    </source>
</reference>
<gene>
    <name evidence="1" type="ORF">DWW24_03125</name>
</gene>
<accession>A0A412WRV8</accession>
<sequence>MYETLPPSLCFPLFPKFDYRMKIRIILLIFIGLCLSCSEGDRLYENLKVVIGYDEEPLVNGQNIEVDSFRIVPLETTSGSVLSRIDRLLVSDSLIFIHDNDRLLCFDYSGKFLYPIGVKGRGAGEYLRISTIFINPFLHTINIVDEVLDKVLTYRLDGTYLYMKKYPSRSFYMAHTAYLADNDKLLCNNYIYNNFNQTYSMINIETGIRQFLCRSSLHTKNTAMPMGQETVAFNNDTIKMLLPFDNKLYTCTDSSLIPIISIRMDKKILSEKRLNAETDFSIMTYFNVSEEGYFAGFKSICETRDYILLNEAGENQYFLVDKRKNAGRRYFYNDAGEQKYLPLLGICTTDGDYLVGTVPNFVLKNFVKQIPESVSGQELNKLREVGFAIQEEDNPCIFFYKLRS</sequence>
<dbReference type="Pfam" id="PF17170">
    <property type="entry name" value="DUF5128"/>
    <property type="match status" value="1"/>
</dbReference>
<proteinExistence type="predicted"/>
<organism evidence="1 2">
    <name type="scientific">Odoribacter splanchnicus</name>
    <dbReference type="NCBI Taxonomy" id="28118"/>
    <lineage>
        <taxon>Bacteria</taxon>
        <taxon>Pseudomonadati</taxon>
        <taxon>Bacteroidota</taxon>
        <taxon>Bacteroidia</taxon>
        <taxon>Bacteroidales</taxon>
        <taxon>Odoribacteraceae</taxon>
        <taxon>Odoribacter</taxon>
    </lineage>
</organism>
<comment type="caution">
    <text evidence="1">The sequence shown here is derived from an EMBL/GenBank/DDBJ whole genome shotgun (WGS) entry which is preliminary data.</text>
</comment>
<dbReference type="Proteomes" id="UP000283426">
    <property type="component" value="Unassembled WGS sequence"/>
</dbReference>
<dbReference type="EMBL" id="QRYW01000005">
    <property type="protein sequence ID" value="RGV29877.1"/>
    <property type="molecule type" value="Genomic_DNA"/>
</dbReference>